<dbReference type="InterPro" id="IPR000192">
    <property type="entry name" value="Aminotrans_V_dom"/>
</dbReference>
<dbReference type="EMBL" id="QJNS01000066">
    <property type="protein sequence ID" value="RYO89842.1"/>
    <property type="molecule type" value="Genomic_DNA"/>
</dbReference>
<reference evidence="3 4" key="1">
    <citation type="submission" date="2018-06" db="EMBL/GenBank/DDBJ databases">
        <title>Complete Genomes of Monosporascus.</title>
        <authorList>
            <person name="Robinson A.J."/>
            <person name="Natvig D.O."/>
        </authorList>
    </citation>
    <scope>NUCLEOTIDE SEQUENCE [LARGE SCALE GENOMIC DNA]</scope>
    <source>
        <strain evidence="3 4">CBS 609.92</strain>
    </source>
</reference>
<dbReference type="PANTHER" id="PTHR43092:SF2">
    <property type="entry name" value="HERCYNYLCYSTEINE SULFOXIDE LYASE"/>
    <property type="match status" value="1"/>
</dbReference>
<evidence type="ECO:0000256" key="1">
    <source>
        <dbReference type="ARBA" id="ARBA00022898"/>
    </source>
</evidence>
<dbReference type="SUPFAM" id="SSF53383">
    <property type="entry name" value="PLP-dependent transferases"/>
    <property type="match status" value="1"/>
</dbReference>
<name>A0ABY0HD37_9PEZI</name>
<dbReference type="Gene3D" id="3.40.640.10">
    <property type="entry name" value="Type I PLP-dependent aspartate aminotransferase-like (Major domain)"/>
    <property type="match status" value="1"/>
</dbReference>
<comment type="caution">
    <text evidence="3">The sequence shown here is derived from an EMBL/GenBank/DDBJ whole genome shotgun (WGS) entry which is preliminary data.</text>
</comment>
<sequence length="200" mass="22410">MEESLFPSFGSRMLKDHFNFADGYLPLNHGSFGTCPDRVLEYQRALQLQTEARPDTFLRYTYPKLLDEARAAIAPLLGVQTQEVVFVPNATTGVNTVLRNLAYEEGDVLLYFNTIYGACLKTAESVGEITPLKARSIDIAYPISDDEIVRLFREAVTAVRAQGKNAKLAMFDTVLTFPGMRFPWEALVDTCRELGGHQLH</sequence>
<organism evidence="3 4">
    <name type="scientific">Monosporascus cannonballus</name>
    <dbReference type="NCBI Taxonomy" id="155416"/>
    <lineage>
        <taxon>Eukaryota</taxon>
        <taxon>Fungi</taxon>
        <taxon>Dikarya</taxon>
        <taxon>Ascomycota</taxon>
        <taxon>Pezizomycotina</taxon>
        <taxon>Sordariomycetes</taxon>
        <taxon>Xylariomycetidae</taxon>
        <taxon>Xylariales</taxon>
        <taxon>Xylariales incertae sedis</taxon>
        <taxon>Monosporascus</taxon>
    </lineage>
</organism>
<dbReference type="Pfam" id="PF00266">
    <property type="entry name" value="Aminotran_5"/>
    <property type="match status" value="1"/>
</dbReference>
<dbReference type="InterPro" id="IPR015421">
    <property type="entry name" value="PyrdxlP-dep_Trfase_major"/>
</dbReference>
<accession>A0ABY0HD37</accession>
<evidence type="ECO:0000313" key="3">
    <source>
        <dbReference type="EMBL" id="RYO89842.1"/>
    </source>
</evidence>
<gene>
    <name evidence="3" type="ORF">DL762_003026</name>
</gene>
<keyword evidence="1" id="KW-0663">Pyridoxal phosphate</keyword>
<dbReference type="Proteomes" id="UP000294003">
    <property type="component" value="Unassembled WGS sequence"/>
</dbReference>
<proteinExistence type="predicted"/>
<evidence type="ECO:0000259" key="2">
    <source>
        <dbReference type="Pfam" id="PF00266"/>
    </source>
</evidence>
<feature type="domain" description="Aminotransferase class V" evidence="2">
    <location>
        <begin position="64"/>
        <end position="138"/>
    </location>
</feature>
<keyword evidence="4" id="KW-1185">Reference proteome</keyword>
<evidence type="ECO:0000313" key="4">
    <source>
        <dbReference type="Proteomes" id="UP000294003"/>
    </source>
</evidence>
<protein>
    <recommendedName>
        <fullName evidence="2">Aminotransferase class V domain-containing protein</fullName>
    </recommendedName>
</protein>
<dbReference type="InterPro" id="IPR015424">
    <property type="entry name" value="PyrdxlP-dep_Trfase"/>
</dbReference>
<dbReference type="PANTHER" id="PTHR43092">
    <property type="entry name" value="L-CYSTEINE DESULFHYDRASE"/>
    <property type="match status" value="1"/>
</dbReference>